<name>A0ABS4KJB7_9FIRM</name>
<protein>
    <submittedName>
        <fullName evidence="3">Transposase</fullName>
    </submittedName>
</protein>
<dbReference type="Pfam" id="PF22483">
    <property type="entry name" value="Mu-transpos_C_2"/>
    <property type="match status" value="1"/>
</dbReference>
<dbReference type="PROSITE" id="PS50994">
    <property type="entry name" value="INTEGRASE"/>
    <property type="match status" value="1"/>
</dbReference>
<evidence type="ECO:0000313" key="4">
    <source>
        <dbReference type="Proteomes" id="UP001314903"/>
    </source>
</evidence>
<dbReference type="RefSeq" id="WP_209660911.1">
    <property type="nucleotide sequence ID" value="NZ_JAGGLI010000017.1"/>
</dbReference>
<dbReference type="Gene3D" id="3.30.420.10">
    <property type="entry name" value="Ribonuclease H-like superfamily/Ribonuclease H"/>
    <property type="match status" value="1"/>
</dbReference>
<feature type="domain" description="Integrase catalytic" evidence="2">
    <location>
        <begin position="145"/>
        <end position="321"/>
    </location>
</feature>
<reference evidence="3 4" key="1">
    <citation type="submission" date="2021-03" db="EMBL/GenBank/DDBJ databases">
        <title>Genomic Encyclopedia of Type Strains, Phase IV (KMG-IV): sequencing the most valuable type-strain genomes for metagenomic binning, comparative biology and taxonomic classification.</title>
        <authorList>
            <person name="Goeker M."/>
        </authorList>
    </citation>
    <scope>NUCLEOTIDE SEQUENCE [LARGE SCALE GENOMIC DNA]</scope>
    <source>
        <strain evidence="3 4">DSM 27512</strain>
    </source>
</reference>
<comment type="caution">
    <text evidence="3">The sequence shown here is derived from an EMBL/GenBank/DDBJ whole genome shotgun (WGS) entry which is preliminary data.</text>
</comment>
<keyword evidence="4" id="KW-1185">Reference proteome</keyword>
<dbReference type="InterPro" id="IPR036397">
    <property type="entry name" value="RNaseH_sf"/>
</dbReference>
<sequence>MLNLMDKQKIIIKSFIEGKSQHCIHRETGFDRKTIRKYIGQYEEKKSALLESSSDKMLLTEDIVSIAKYNSSSRSKIKLTDEIIEKIEFHLKENEVKRATGRSKQQKKNIDIYECLAEGGYDISYCTVSNYIKAKLDKAKEAYVRQEYKLGDVAEFDWGHVNLIIDGKTKAFQMAVFTTAKGNFRFAHLYNNQKMQSFLDSHVKFFNKVGGVHKTLVYDNMKVAVARFVSKTEKMPTEDLLKLSIYYGFKYRFCNARRGNEKGHVEKSVEYVRRKAFSKKDTFENIDEANKYLEDMLEKLNSKPSKYHDNKSPSDILEEEFQYLNALMPSYDIARTMEIRVNKYSVVTIDENKYSVPDALVGKFVTAKIYPENILIYNNNNMITKHLRSYGRHTWNIKIEHYLKTLKKKPGAIHSSTAMQQMNPRLQAIFNKYYTENPKDFIELIEIISENGLDKIEKIINKLERIAPLGVDTEKIKMLCNRSTDTVLENNKEGITEIEKHSKSLLNQYATMLNNSAVPFHKETSII</sequence>
<gene>
    <name evidence="3" type="ORF">J2Z35_001647</name>
</gene>
<accession>A0ABS4KJB7</accession>
<evidence type="ECO:0000259" key="2">
    <source>
        <dbReference type="PROSITE" id="PS50994"/>
    </source>
</evidence>
<dbReference type="NCBIfam" id="NF033546">
    <property type="entry name" value="transpos_IS21"/>
    <property type="match status" value="1"/>
</dbReference>
<dbReference type="Proteomes" id="UP001314903">
    <property type="component" value="Unassembled WGS sequence"/>
</dbReference>
<evidence type="ECO:0000256" key="1">
    <source>
        <dbReference type="ARBA" id="ARBA00009277"/>
    </source>
</evidence>
<dbReference type="InterPro" id="IPR054353">
    <property type="entry name" value="IstA-like_C"/>
</dbReference>
<dbReference type="PANTHER" id="PTHR35004">
    <property type="entry name" value="TRANSPOSASE RV3428C-RELATED"/>
    <property type="match status" value="1"/>
</dbReference>
<proteinExistence type="inferred from homology"/>
<dbReference type="PANTHER" id="PTHR35004:SF7">
    <property type="entry name" value="INTEGRASE PROTEIN"/>
    <property type="match status" value="1"/>
</dbReference>
<dbReference type="InterPro" id="IPR001584">
    <property type="entry name" value="Integrase_cat-core"/>
</dbReference>
<organism evidence="3 4">
    <name type="scientific">Acetoanaerobium pronyense</name>
    <dbReference type="NCBI Taxonomy" id="1482736"/>
    <lineage>
        <taxon>Bacteria</taxon>
        <taxon>Bacillati</taxon>
        <taxon>Bacillota</taxon>
        <taxon>Clostridia</taxon>
        <taxon>Peptostreptococcales</taxon>
        <taxon>Filifactoraceae</taxon>
        <taxon>Acetoanaerobium</taxon>
    </lineage>
</organism>
<evidence type="ECO:0000313" key="3">
    <source>
        <dbReference type="EMBL" id="MBP2027849.1"/>
    </source>
</evidence>
<dbReference type="EMBL" id="JAGGLI010000017">
    <property type="protein sequence ID" value="MBP2027849.1"/>
    <property type="molecule type" value="Genomic_DNA"/>
</dbReference>
<comment type="similarity">
    <text evidence="1">Belongs to the transposase IS21/IS408/IS1162 family.</text>
</comment>